<feature type="domain" description="Peptidoglycan binding-like" evidence="1">
    <location>
        <begin position="4"/>
        <end position="56"/>
    </location>
</feature>
<dbReference type="InterPro" id="IPR036366">
    <property type="entry name" value="PGBDSf"/>
</dbReference>
<dbReference type="RefSeq" id="WP_193183884.1">
    <property type="nucleotide sequence ID" value="NZ_JACVXA010000044.1"/>
</dbReference>
<dbReference type="Gene3D" id="1.10.101.10">
    <property type="entry name" value="PGBD-like superfamily/PGBD"/>
    <property type="match status" value="1"/>
</dbReference>
<dbReference type="Proteomes" id="UP000609121">
    <property type="component" value="Unassembled WGS sequence"/>
</dbReference>
<organism evidence="2 3">
    <name type="scientific">Mangrovicoccus algicola</name>
    <dbReference type="NCBI Taxonomy" id="2771008"/>
    <lineage>
        <taxon>Bacteria</taxon>
        <taxon>Pseudomonadati</taxon>
        <taxon>Pseudomonadota</taxon>
        <taxon>Alphaproteobacteria</taxon>
        <taxon>Rhodobacterales</taxon>
        <taxon>Paracoccaceae</taxon>
        <taxon>Mangrovicoccus</taxon>
    </lineage>
</organism>
<gene>
    <name evidence="2" type="ORF">ICN82_14095</name>
</gene>
<keyword evidence="3" id="KW-1185">Reference proteome</keyword>
<dbReference type="InterPro" id="IPR002477">
    <property type="entry name" value="Peptidoglycan-bd-like"/>
</dbReference>
<dbReference type="EMBL" id="JACVXA010000044">
    <property type="protein sequence ID" value="MBE3639327.1"/>
    <property type="molecule type" value="Genomic_DNA"/>
</dbReference>
<sequence length="240" mass="25976">MTFIEWAQRRLIAQGFNPGSPDGIWGRNTRAAVLAFQRGRGLPVTGTLNAATVTMLRQPPGAAPGAAPEPAGPGPDLLDRFPWMALALRKLGLHEGRDNADLRKFLKSDGKTLGDPAQLPWCGDFVETCIAVTLPETPLPGNPYLARNWLKFGHDVDPCFGSVLVFWRGSRSGISGHVGFYYSEDDDVFHVLGGNQSNKVSIASIRKDRLLGARLPLEAGPYPRQVVASAADFKLTTNEA</sequence>
<name>A0A8J7CY61_9RHOB</name>
<dbReference type="SUPFAM" id="SSF47090">
    <property type="entry name" value="PGBD-like"/>
    <property type="match status" value="1"/>
</dbReference>
<reference evidence="2" key="1">
    <citation type="submission" date="2020-09" db="EMBL/GenBank/DDBJ databases">
        <title>A novel bacterium of genus Mangrovicoccus, isolated from South China Sea.</title>
        <authorList>
            <person name="Huang H."/>
            <person name="Mo K."/>
            <person name="Hu Y."/>
        </authorList>
    </citation>
    <scope>NUCLEOTIDE SEQUENCE</scope>
    <source>
        <strain evidence="2">HB182678</strain>
    </source>
</reference>
<evidence type="ECO:0000313" key="2">
    <source>
        <dbReference type="EMBL" id="MBE3639327.1"/>
    </source>
</evidence>
<dbReference type="Pfam" id="PF01471">
    <property type="entry name" value="PG_binding_1"/>
    <property type="match status" value="1"/>
</dbReference>
<protein>
    <submittedName>
        <fullName evidence="2">Peptidoglycan-binding protein</fullName>
    </submittedName>
</protein>
<evidence type="ECO:0000313" key="3">
    <source>
        <dbReference type="Proteomes" id="UP000609121"/>
    </source>
</evidence>
<proteinExistence type="predicted"/>
<comment type="caution">
    <text evidence="2">The sequence shown here is derived from an EMBL/GenBank/DDBJ whole genome shotgun (WGS) entry which is preliminary data.</text>
</comment>
<evidence type="ECO:0000259" key="1">
    <source>
        <dbReference type="Pfam" id="PF01471"/>
    </source>
</evidence>
<accession>A0A8J7CY61</accession>
<dbReference type="InterPro" id="IPR036365">
    <property type="entry name" value="PGBD-like_sf"/>
</dbReference>
<dbReference type="AlphaFoldDB" id="A0A8J7CY61"/>